<dbReference type="Proteomes" id="UP000800035">
    <property type="component" value="Unassembled WGS sequence"/>
</dbReference>
<dbReference type="OrthoDB" id="5428863at2759"/>
<protein>
    <submittedName>
        <fullName evidence="2">HET-domain-containing protein</fullName>
    </submittedName>
</protein>
<dbReference type="EMBL" id="ML977008">
    <property type="protein sequence ID" value="KAF1952774.1"/>
    <property type="molecule type" value="Genomic_DNA"/>
</dbReference>
<feature type="non-terminal residue" evidence="2">
    <location>
        <position position="1"/>
    </location>
</feature>
<organism evidence="2 3">
    <name type="scientific">Byssothecium circinans</name>
    <dbReference type="NCBI Taxonomy" id="147558"/>
    <lineage>
        <taxon>Eukaryota</taxon>
        <taxon>Fungi</taxon>
        <taxon>Dikarya</taxon>
        <taxon>Ascomycota</taxon>
        <taxon>Pezizomycotina</taxon>
        <taxon>Dothideomycetes</taxon>
        <taxon>Pleosporomycetidae</taxon>
        <taxon>Pleosporales</taxon>
        <taxon>Massarineae</taxon>
        <taxon>Massarinaceae</taxon>
        <taxon>Byssothecium</taxon>
    </lineage>
</organism>
<dbReference type="PANTHER" id="PTHR33112">
    <property type="entry name" value="DOMAIN PROTEIN, PUTATIVE-RELATED"/>
    <property type="match status" value="1"/>
</dbReference>
<gene>
    <name evidence="2" type="ORF">CC80DRAFT_393011</name>
</gene>
<dbReference type="PANTHER" id="PTHR33112:SF1">
    <property type="entry name" value="HETEROKARYON INCOMPATIBILITY DOMAIN-CONTAINING PROTEIN"/>
    <property type="match status" value="1"/>
</dbReference>
<sequence>WVSFCDNHHPGCRIKPTSFVKGLKLIDCTNRSIVSAYRWTTYVALSYVWGADQQNTDQTSIPINHPQNTVYQLPDTVPPVIEDSICAVRELGYQYLWVDRYCIDQSNQEEKHFQIARMNSIYERAELTIIATGDDQSYGLPGVNMTPRRPQHTAVAKGINLVLASSNRRKTILASRWATRGWTYQEYILARRRLVFLEDQVYFECNGMNCYE</sequence>
<name>A0A6A5TKR2_9PLEO</name>
<feature type="domain" description="Heterokaryon incompatibility" evidence="1">
    <location>
        <begin position="42"/>
        <end position="186"/>
    </location>
</feature>
<dbReference type="Pfam" id="PF06985">
    <property type="entry name" value="HET"/>
    <property type="match status" value="1"/>
</dbReference>
<keyword evidence="3" id="KW-1185">Reference proteome</keyword>
<reference evidence="2" key="1">
    <citation type="journal article" date="2020" name="Stud. Mycol.">
        <title>101 Dothideomycetes genomes: a test case for predicting lifestyles and emergence of pathogens.</title>
        <authorList>
            <person name="Haridas S."/>
            <person name="Albert R."/>
            <person name="Binder M."/>
            <person name="Bloem J."/>
            <person name="Labutti K."/>
            <person name="Salamov A."/>
            <person name="Andreopoulos B."/>
            <person name="Baker S."/>
            <person name="Barry K."/>
            <person name="Bills G."/>
            <person name="Bluhm B."/>
            <person name="Cannon C."/>
            <person name="Castanera R."/>
            <person name="Culley D."/>
            <person name="Daum C."/>
            <person name="Ezra D."/>
            <person name="Gonzalez J."/>
            <person name="Henrissat B."/>
            <person name="Kuo A."/>
            <person name="Liang C."/>
            <person name="Lipzen A."/>
            <person name="Lutzoni F."/>
            <person name="Magnuson J."/>
            <person name="Mondo S."/>
            <person name="Nolan M."/>
            <person name="Ohm R."/>
            <person name="Pangilinan J."/>
            <person name="Park H.-J."/>
            <person name="Ramirez L."/>
            <person name="Alfaro M."/>
            <person name="Sun H."/>
            <person name="Tritt A."/>
            <person name="Yoshinaga Y."/>
            <person name="Zwiers L.-H."/>
            <person name="Turgeon B."/>
            <person name="Goodwin S."/>
            <person name="Spatafora J."/>
            <person name="Crous P."/>
            <person name="Grigoriev I."/>
        </authorList>
    </citation>
    <scope>NUCLEOTIDE SEQUENCE</scope>
    <source>
        <strain evidence="2">CBS 675.92</strain>
    </source>
</reference>
<dbReference type="InterPro" id="IPR010730">
    <property type="entry name" value="HET"/>
</dbReference>
<evidence type="ECO:0000259" key="1">
    <source>
        <dbReference type="Pfam" id="PF06985"/>
    </source>
</evidence>
<evidence type="ECO:0000313" key="2">
    <source>
        <dbReference type="EMBL" id="KAF1952774.1"/>
    </source>
</evidence>
<feature type="non-terminal residue" evidence="2">
    <location>
        <position position="212"/>
    </location>
</feature>
<dbReference type="AlphaFoldDB" id="A0A6A5TKR2"/>
<accession>A0A6A5TKR2</accession>
<evidence type="ECO:0000313" key="3">
    <source>
        <dbReference type="Proteomes" id="UP000800035"/>
    </source>
</evidence>
<proteinExistence type="predicted"/>